<protein>
    <submittedName>
        <fullName evidence="5">GAF domain-containing protein</fullName>
    </submittedName>
</protein>
<organism evidence="5 6">
    <name type="scientific">Catenuloplanes niger</name>
    <dbReference type="NCBI Taxonomy" id="587534"/>
    <lineage>
        <taxon>Bacteria</taxon>
        <taxon>Bacillati</taxon>
        <taxon>Actinomycetota</taxon>
        <taxon>Actinomycetes</taxon>
        <taxon>Micromonosporales</taxon>
        <taxon>Micromonosporaceae</taxon>
        <taxon>Catenuloplanes</taxon>
    </lineage>
</organism>
<keyword evidence="2" id="KW-0804">Transcription</keyword>
<dbReference type="EMBL" id="JAVDYC010000001">
    <property type="protein sequence ID" value="MDR7321147.1"/>
    <property type="molecule type" value="Genomic_DNA"/>
</dbReference>
<comment type="caution">
    <text evidence="5">The sequence shown here is derived from an EMBL/GenBank/DDBJ whole genome shotgun (WGS) entry which is preliminary data.</text>
</comment>
<evidence type="ECO:0000256" key="2">
    <source>
        <dbReference type="ARBA" id="ARBA00023163"/>
    </source>
</evidence>
<keyword evidence="1" id="KW-0805">Transcription regulation</keyword>
<gene>
    <name evidence="5" type="ORF">J2S44_001397</name>
</gene>
<dbReference type="SUPFAM" id="SSF55781">
    <property type="entry name" value="GAF domain-like"/>
    <property type="match status" value="1"/>
</dbReference>
<dbReference type="InterPro" id="IPR029016">
    <property type="entry name" value="GAF-like_dom_sf"/>
</dbReference>
<dbReference type="Pfam" id="PF13185">
    <property type="entry name" value="GAF_2"/>
    <property type="match status" value="1"/>
</dbReference>
<dbReference type="AlphaFoldDB" id="A0AAE4CR40"/>
<dbReference type="Gene3D" id="1.10.10.10">
    <property type="entry name" value="Winged helix-like DNA-binding domain superfamily/Winged helix DNA-binding domain"/>
    <property type="match status" value="1"/>
</dbReference>
<dbReference type="InterPro" id="IPR036388">
    <property type="entry name" value="WH-like_DNA-bd_sf"/>
</dbReference>
<dbReference type="Proteomes" id="UP001183629">
    <property type="component" value="Unassembled WGS sequence"/>
</dbReference>
<dbReference type="InterPro" id="IPR003018">
    <property type="entry name" value="GAF"/>
</dbReference>
<evidence type="ECO:0000313" key="5">
    <source>
        <dbReference type="EMBL" id="MDR7321147.1"/>
    </source>
</evidence>
<name>A0AAE4CR40_9ACTN</name>
<dbReference type="RefSeq" id="WP_310409947.1">
    <property type="nucleotide sequence ID" value="NZ_JAVDYC010000001.1"/>
</dbReference>
<dbReference type="Gene3D" id="3.30.450.40">
    <property type="match status" value="1"/>
</dbReference>
<proteinExistence type="predicted"/>
<dbReference type="InterPro" id="IPR005561">
    <property type="entry name" value="ANTAR"/>
</dbReference>
<dbReference type="SMART" id="SM01012">
    <property type="entry name" value="ANTAR"/>
    <property type="match status" value="1"/>
</dbReference>
<keyword evidence="6" id="KW-1185">Reference proteome</keyword>
<sequence>MEADPGLAAGHSDDERRRLRRLVSALRAHGGVGAVATLCHADMPDVDGVVLTVDAAHAGRIILSDSGPHGDQLEDLHAVLGEGPCIDAVVTAVPVMADDLARPHARVNWPRFAEHAPARAIRAVFAHPVLAGDRLIGVLSAYRADAGSLTAAEREQLGRYATAAAVVLLDHTPVHRAGGLDLVLPARAGEVQQAVGVVMELAGVDAPTALHRLRDYARRSARPMQDVVAEVRTCRLPFDPSAVP</sequence>
<dbReference type="Pfam" id="PF03861">
    <property type="entry name" value="ANTAR"/>
    <property type="match status" value="1"/>
</dbReference>
<evidence type="ECO:0000313" key="6">
    <source>
        <dbReference type="Proteomes" id="UP001183629"/>
    </source>
</evidence>
<dbReference type="GO" id="GO:0003723">
    <property type="term" value="F:RNA binding"/>
    <property type="evidence" value="ECO:0007669"/>
    <property type="project" value="InterPro"/>
</dbReference>
<evidence type="ECO:0000256" key="1">
    <source>
        <dbReference type="ARBA" id="ARBA00023015"/>
    </source>
</evidence>
<evidence type="ECO:0000259" key="3">
    <source>
        <dbReference type="SMART" id="SM00065"/>
    </source>
</evidence>
<reference evidence="5 6" key="1">
    <citation type="submission" date="2023-07" db="EMBL/GenBank/DDBJ databases">
        <title>Sequencing the genomes of 1000 actinobacteria strains.</title>
        <authorList>
            <person name="Klenk H.-P."/>
        </authorList>
    </citation>
    <scope>NUCLEOTIDE SEQUENCE [LARGE SCALE GENOMIC DNA]</scope>
    <source>
        <strain evidence="5 6">DSM 44711</strain>
    </source>
</reference>
<dbReference type="SMART" id="SM00065">
    <property type="entry name" value="GAF"/>
    <property type="match status" value="1"/>
</dbReference>
<accession>A0AAE4CR40</accession>
<feature type="domain" description="ANTAR" evidence="4">
    <location>
        <begin position="180"/>
        <end position="232"/>
    </location>
</feature>
<feature type="domain" description="GAF" evidence="3">
    <location>
        <begin position="27"/>
        <end position="178"/>
    </location>
</feature>
<evidence type="ECO:0000259" key="4">
    <source>
        <dbReference type="SMART" id="SM01012"/>
    </source>
</evidence>